<dbReference type="Proteomes" id="UP000887013">
    <property type="component" value="Unassembled WGS sequence"/>
</dbReference>
<keyword evidence="2" id="KW-1185">Reference proteome</keyword>
<comment type="caution">
    <text evidence="1">The sequence shown here is derived from an EMBL/GenBank/DDBJ whole genome shotgun (WGS) entry which is preliminary data.</text>
</comment>
<dbReference type="EMBL" id="BMAW01006724">
    <property type="protein sequence ID" value="GFT00083.1"/>
    <property type="molecule type" value="Genomic_DNA"/>
</dbReference>
<dbReference type="AlphaFoldDB" id="A0A8X6N8W1"/>
<organism evidence="1 2">
    <name type="scientific">Nephila pilipes</name>
    <name type="common">Giant wood spider</name>
    <name type="synonym">Nephila maculata</name>
    <dbReference type="NCBI Taxonomy" id="299642"/>
    <lineage>
        <taxon>Eukaryota</taxon>
        <taxon>Metazoa</taxon>
        <taxon>Ecdysozoa</taxon>
        <taxon>Arthropoda</taxon>
        <taxon>Chelicerata</taxon>
        <taxon>Arachnida</taxon>
        <taxon>Araneae</taxon>
        <taxon>Araneomorphae</taxon>
        <taxon>Entelegynae</taxon>
        <taxon>Araneoidea</taxon>
        <taxon>Nephilidae</taxon>
        <taxon>Nephila</taxon>
    </lineage>
</organism>
<reference evidence="1" key="1">
    <citation type="submission" date="2020-08" db="EMBL/GenBank/DDBJ databases">
        <title>Multicomponent nature underlies the extraordinary mechanical properties of spider dragline silk.</title>
        <authorList>
            <person name="Kono N."/>
            <person name="Nakamura H."/>
            <person name="Mori M."/>
            <person name="Yoshida Y."/>
            <person name="Ohtoshi R."/>
            <person name="Malay A.D."/>
            <person name="Moran D.A.P."/>
            <person name="Tomita M."/>
            <person name="Numata K."/>
            <person name="Arakawa K."/>
        </authorList>
    </citation>
    <scope>NUCLEOTIDE SEQUENCE</scope>
</reference>
<evidence type="ECO:0000313" key="2">
    <source>
        <dbReference type="Proteomes" id="UP000887013"/>
    </source>
</evidence>
<gene>
    <name evidence="1" type="ORF">NPIL_286471</name>
</gene>
<evidence type="ECO:0000313" key="1">
    <source>
        <dbReference type="EMBL" id="GFT00083.1"/>
    </source>
</evidence>
<name>A0A8X6N8W1_NEPPI</name>
<protein>
    <submittedName>
        <fullName evidence="1">Uncharacterized protein</fullName>
    </submittedName>
</protein>
<accession>A0A8X6N8W1</accession>
<proteinExistence type="predicted"/>
<sequence length="68" mass="7769">MRLLEIFKPHVVEYAKAVFHIFEYPFNKVAAVLVLVKATVLLVYLLDVKGANPGNEEGERWERVPVDS</sequence>